<dbReference type="EMBL" id="MUIO01000010">
    <property type="protein sequence ID" value="ORC61364.1"/>
    <property type="molecule type" value="Genomic_DNA"/>
</dbReference>
<dbReference type="STRING" id="1958950.BZK31_03385"/>
<protein>
    <recommendedName>
        <fullName evidence="4">HK97 gp10 family phage protein</fullName>
    </recommendedName>
</protein>
<dbReference type="OrthoDB" id="5736381at2"/>
<feature type="region of interest" description="Disordered" evidence="1">
    <location>
        <begin position="63"/>
        <end position="95"/>
    </location>
</feature>
<dbReference type="AlphaFoldDB" id="A0A1X0NB89"/>
<proteinExistence type="predicted"/>
<accession>A0A1X0NB89</accession>
<dbReference type="Pfam" id="PF04883">
    <property type="entry name" value="HK97-gp10_like"/>
    <property type="match status" value="1"/>
</dbReference>
<dbReference type="InterPro" id="IPR010064">
    <property type="entry name" value="HK97-gp10_tail"/>
</dbReference>
<evidence type="ECO:0008006" key="4">
    <source>
        <dbReference type="Google" id="ProtNLM"/>
    </source>
</evidence>
<dbReference type="NCBIfam" id="TIGR01725">
    <property type="entry name" value="phge_HK97_gp10"/>
    <property type="match status" value="1"/>
</dbReference>
<comment type="caution">
    <text evidence="2">The sequence shown here is derived from an EMBL/GenBank/DDBJ whole genome shotgun (WGS) entry which is preliminary data.</text>
</comment>
<sequence length="156" mass="17170">MPEISMNVIGLDDLASDFERLSKATGDKVMQKAVVAGARLARDKARQAAPVRTRKLQKNIVATRARQSDAPGGATAGIRVRRPTGKTTRALKRGSRPGKRLNVEYASPFYWKFLELGTSKMRARPFIRPTWDGNLPQIEGAVRTALASAIDNAIRR</sequence>
<gene>
    <name evidence="2" type="ORF">BZK31_03385</name>
</gene>
<dbReference type="Proteomes" id="UP000192815">
    <property type="component" value="Unassembled WGS sequence"/>
</dbReference>
<evidence type="ECO:0000313" key="3">
    <source>
        <dbReference type="Proteomes" id="UP000192815"/>
    </source>
</evidence>
<evidence type="ECO:0000256" key="1">
    <source>
        <dbReference type="SAM" id="MobiDB-lite"/>
    </source>
</evidence>
<dbReference type="RefSeq" id="WP_083181252.1">
    <property type="nucleotide sequence ID" value="NZ_CBCRZR010000003.1"/>
</dbReference>
<organism evidence="2 3">
    <name type="scientific">Pseudomonas floridensis</name>
    <dbReference type="NCBI Taxonomy" id="1958950"/>
    <lineage>
        <taxon>Bacteria</taxon>
        <taxon>Pseudomonadati</taxon>
        <taxon>Pseudomonadota</taxon>
        <taxon>Gammaproteobacteria</taxon>
        <taxon>Pseudomonadales</taxon>
        <taxon>Pseudomonadaceae</taxon>
        <taxon>Pseudomonas</taxon>
    </lineage>
</organism>
<evidence type="ECO:0000313" key="2">
    <source>
        <dbReference type="EMBL" id="ORC61364.1"/>
    </source>
</evidence>
<reference evidence="3" key="1">
    <citation type="submission" date="2017-02" db="EMBL/GenBank/DDBJ databases">
        <title>Pseudomonas floridae sp. nov., a novel pathogenic bacterial species isolated from tomato.</title>
        <authorList>
            <person name="Timilsina S."/>
            <person name="Vallad G.E."/>
            <person name="Jones J.B."/>
        </authorList>
    </citation>
    <scope>NUCLEOTIDE SEQUENCE [LARGE SCALE GENOMIC DNA]</scope>
    <source>
        <strain evidence="3">GEV388</strain>
    </source>
</reference>
<keyword evidence="3" id="KW-1185">Reference proteome</keyword>
<name>A0A1X0NB89_9PSED</name>
<feature type="compositionally biased region" description="Basic residues" evidence="1">
    <location>
        <begin position="79"/>
        <end position="95"/>
    </location>
</feature>